<comment type="caution">
    <text evidence="2">The sequence shown here is derived from an EMBL/GenBank/DDBJ whole genome shotgun (WGS) entry which is preliminary data.</text>
</comment>
<sequence>MEHFTNVENADIHYMDDCANGNSRAALRMYQAQFPDRRMPDHRILKRLHRQLHETGMFHVIRHDAGRERPVRSPYLEESI</sequence>
<name>A0A8X6SHG4_TRICX</name>
<dbReference type="EMBL" id="BMAU01021324">
    <property type="protein sequence ID" value="GFY13892.1"/>
    <property type="molecule type" value="Genomic_DNA"/>
</dbReference>
<accession>A0A8X6SHG4</accession>
<keyword evidence="3" id="KW-1185">Reference proteome</keyword>
<evidence type="ECO:0000259" key="1">
    <source>
        <dbReference type="Pfam" id="PF16087"/>
    </source>
</evidence>
<evidence type="ECO:0000313" key="2">
    <source>
        <dbReference type="EMBL" id="GFY13892.1"/>
    </source>
</evidence>
<organism evidence="2 3">
    <name type="scientific">Trichonephila clavipes</name>
    <name type="common">Golden silk orbweaver</name>
    <name type="synonym">Nephila clavipes</name>
    <dbReference type="NCBI Taxonomy" id="2585209"/>
    <lineage>
        <taxon>Eukaryota</taxon>
        <taxon>Metazoa</taxon>
        <taxon>Ecdysozoa</taxon>
        <taxon>Arthropoda</taxon>
        <taxon>Chelicerata</taxon>
        <taxon>Arachnida</taxon>
        <taxon>Araneae</taxon>
        <taxon>Araneomorphae</taxon>
        <taxon>Entelegynae</taxon>
        <taxon>Araneoidea</taxon>
        <taxon>Nephilidae</taxon>
        <taxon>Trichonephila</taxon>
    </lineage>
</organism>
<feature type="domain" description="DUF4817" evidence="1">
    <location>
        <begin position="21"/>
        <end position="57"/>
    </location>
</feature>
<dbReference type="InterPro" id="IPR032135">
    <property type="entry name" value="DUF4817"/>
</dbReference>
<protein>
    <recommendedName>
        <fullName evidence="1">DUF4817 domain-containing protein</fullName>
    </recommendedName>
</protein>
<dbReference type="Pfam" id="PF16087">
    <property type="entry name" value="DUF4817"/>
    <property type="match status" value="1"/>
</dbReference>
<dbReference type="AlphaFoldDB" id="A0A8X6SHG4"/>
<evidence type="ECO:0000313" key="3">
    <source>
        <dbReference type="Proteomes" id="UP000887159"/>
    </source>
</evidence>
<gene>
    <name evidence="2" type="ORF">TNCV_986641</name>
</gene>
<dbReference type="Proteomes" id="UP000887159">
    <property type="component" value="Unassembled WGS sequence"/>
</dbReference>
<proteinExistence type="predicted"/>
<reference evidence="2" key="1">
    <citation type="submission" date="2020-08" db="EMBL/GenBank/DDBJ databases">
        <title>Multicomponent nature underlies the extraordinary mechanical properties of spider dragline silk.</title>
        <authorList>
            <person name="Kono N."/>
            <person name="Nakamura H."/>
            <person name="Mori M."/>
            <person name="Yoshida Y."/>
            <person name="Ohtoshi R."/>
            <person name="Malay A.D."/>
            <person name="Moran D.A.P."/>
            <person name="Tomita M."/>
            <person name="Numata K."/>
            <person name="Arakawa K."/>
        </authorList>
    </citation>
    <scope>NUCLEOTIDE SEQUENCE</scope>
</reference>